<organism evidence="2 3">
    <name type="scientific">Nocardia aobensis</name>
    <dbReference type="NCBI Taxonomy" id="257277"/>
    <lineage>
        <taxon>Bacteria</taxon>
        <taxon>Bacillati</taxon>
        <taxon>Actinomycetota</taxon>
        <taxon>Actinomycetes</taxon>
        <taxon>Mycobacteriales</taxon>
        <taxon>Nocardiaceae</taxon>
        <taxon>Nocardia</taxon>
    </lineage>
</organism>
<dbReference type="Pfam" id="PF12728">
    <property type="entry name" value="HTH_17"/>
    <property type="match status" value="1"/>
</dbReference>
<dbReference type="GO" id="GO:0003677">
    <property type="term" value="F:DNA binding"/>
    <property type="evidence" value="ECO:0007669"/>
    <property type="project" value="UniProtKB-KW"/>
</dbReference>
<name>A0ABW6PEL8_9NOCA</name>
<evidence type="ECO:0000313" key="3">
    <source>
        <dbReference type="Proteomes" id="UP001601442"/>
    </source>
</evidence>
<gene>
    <name evidence="2" type="ORF">ACFYU5_34845</name>
</gene>
<reference evidence="2 3" key="1">
    <citation type="submission" date="2024-10" db="EMBL/GenBank/DDBJ databases">
        <title>The Natural Products Discovery Center: Release of the First 8490 Sequenced Strains for Exploring Actinobacteria Biosynthetic Diversity.</title>
        <authorList>
            <person name="Kalkreuter E."/>
            <person name="Kautsar S.A."/>
            <person name="Yang D."/>
            <person name="Bader C.D."/>
            <person name="Teijaro C.N."/>
            <person name="Fluegel L."/>
            <person name="Davis C.M."/>
            <person name="Simpson J.R."/>
            <person name="Lauterbach L."/>
            <person name="Steele A.D."/>
            <person name="Gui C."/>
            <person name="Meng S."/>
            <person name="Li G."/>
            <person name="Viehrig K."/>
            <person name="Ye F."/>
            <person name="Su P."/>
            <person name="Kiefer A.F."/>
            <person name="Nichols A."/>
            <person name="Cepeda A.J."/>
            <person name="Yan W."/>
            <person name="Fan B."/>
            <person name="Jiang Y."/>
            <person name="Adhikari A."/>
            <person name="Zheng C.-J."/>
            <person name="Schuster L."/>
            <person name="Cowan T.M."/>
            <person name="Smanski M.J."/>
            <person name="Chevrette M.G."/>
            <person name="De Carvalho L.P.S."/>
            <person name="Shen B."/>
        </authorList>
    </citation>
    <scope>NUCLEOTIDE SEQUENCE [LARGE SCALE GENOMIC DNA]</scope>
    <source>
        <strain evidence="2 3">NPDC004119</strain>
    </source>
</reference>
<dbReference type="EMBL" id="JBIAMT010000010">
    <property type="protein sequence ID" value="MFF0501616.1"/>
    <property type="molecule type" value="Genomic_DNA"/>
</dbReference>
<evidence type="ECO:0000313" key="2">
    <source>
        <dbReference type="EMBL" id="MFF0501616.1"/>
    </source>
</evidence>
<keyword evidence="2" id="KW-0238">DNA-binding</keyword>
<dbReference type="InterPro" id="IPR009061">
    <property type="entry name" value="DNA-bd_dom_put_sf"/>
</dbReference>
<feature type="domain" description="Helix-turn-helix" evidence="1">
    <location>
        <begin position="14"/>
        <end position="57"/>
    </location>
</feature>
<dbReference type="InterPro" id="IPR041657">
    <property type="entry name" value="HTH_17"/>
</dbReference>
<comment type="caution">
    <text evidence="2">The sequence shown here is derived from an EMBL/GenBank/DDBJ whole genome shotgun (WGS) entry which is preliminary data.</text>
</comment>
<protein>
    <submittedName>
        <fullName evidence="2">Excisionase family DNA-binding protein</fullName>
    </submittedName>
</protein>
<dbReference type="RefSeq" id="WP_387401628.1">
    <property type="nucleotide sequence ID" value="NZ_JBIAMT010000010.1"/>
</dbReference>
<dbReference type="InterPro" id="IPR010093">
    <property type="entry name" value="SinI_DNA-bd"/>
</dbReference>
<proteinExistence type="predicted"/>
<dbReference type="NCBIfam" id="TIGR01764">
    <property type="entry name" value="excise"/>
    <property type="match status" value="1"/>
</dbReference>
<sequence>MPHAPSSSIPPSHYVSIAEAAQRASVSRDTIRRMIADGQLPAHRFRGQVRSAVEDIDKATRPTR</sequence>
<accession>A0ABW6PEL8</accession>
<dbReference type="Proteomes" id="UP001601442">
    <property type="component" value="Unassembled WGS sequence"/>
</dbReference>
<dbReference type="SUPFAM" id="SSF46955">
    <property type="entry name" value="Putative DNA-binding domain"/>
    <property type="match status" value="1"/>
</dbReference>
<evidence type="ECO:0000259" key="1">
    <source>
        <dbReference type="Pfam" id="PF12728"/>
    </source>
</evidence>
<keyword evidence="3" id="KW-1185">Reference proteome</keyword>